<dbReference type="PANTHER" id="PTHR12162:SF0">
    <property type="entry name" value="NIBRIN"/>
    <property type="match status" value="1"/>
</dbReference>
<feature type="compositionally biased region" description="Basic and acidic residues" evidence="1">
    <location>
        <begin position="40"/>
        <end position="52"/>
    </location>
</feature>
<comment type="caution">
    <text evidence="2">The sequence shown here is derived from an EMBL/GenBank/DDBJ whole genome shotgun (WGS) entry which is preliminary data.</text>
</comment>
<feature type="region of interest" description="Disordered" evidence="1">
    <location>
        <begin position="1"/>
        <end position="125"/>
    </location>
</feature>
<keyword evidence="3" id="KW-1185">Reference proteome</keyword>
<feature type="compositionally biased region" description="Acidic residues" evidence="1">
    <location>
        <begin position="108"/>
        <end position="117"/>
    </location>
</feature>
<reference evidence="2 3" key="1">
    <citation type="journal article" date="2020" name="G3 (Bethesda)">
        <title>Improved Reference Genome for Cyclotella cryptica CCMP332, a Model for Cell Wall Morphogenesis, Salinity Adaptation, and Lipid Production in Diatoms (Bacillariophyta).</title>
        <authorList>
            <person name="Roberts W.R."/>
            <person name="Downey K.M."/>
            <person name="Ruck E.C."/>
            <person name="Traller J.C."/>
            <person name="Alverson A.J."/>
        </authorList>
    </citation>
    <scope>NUCLEOTIDE SEQUENCE [LARGE SCALE GENOMIC DNA]</scope>
    <source>
        <strain evidence="2 3">CCMP332</strain>
    </source>
</reference>
<dbReference type="AlphaFoldDB" id="A0ABD3QBI3"/>
<accession>A0ABD3QBI3</accession>
<dbReference type="PANTHER" id="PTHR12162">
    <property type="entry name" value="NIBRIN-RELATED"/>
    <property type="match status" value="1"/>
</dbReference>
<organism evidence="2 3">
    <name type="scientific">Cyclotella cryptica</name>
    <dbReference type="NCBI Taxonomy" id="29204"/>
    <lineage>
        <taxon>Eukaryota</taxon>
        <taxon>Sar</taxon>
        <taxon>Stramenopiles</taxon>
        <taxon>Ochrophyta</taxon>
        <taxon>Bacillariophyta</taxon>
        <taxon>Coscinodiscophyceae</taxon>
        <taxon>Thalassiosirophycidae</taxon>
        <taxon>Stephanodiscales</taxon>
        <taxon>Stephanodiscaceae</taxon>
        <taxon>Cyclotella</taxon>
    </lineage>
</organism>
<sequence length="295" mass="33105">MFHLLRREEEEDNEAIETMPDSTRRSTRSQEAVQEVSAEQGKKKVADEESRPMSKRRKAGDEDGPKLPSESENMAENQPNDTSGNDQALNNNTSQSKTATKSRKTTIDEDESCDDSLPDERIPLPITEDGWFVAAPAVRKKYRKRIEMEEGDGEEKRPKSAAKTARVTGLIVREYVPPPPPRTASRRKHGNQKDFKRFRKNHVIRGFTSFSNQAKVPPDRSVPKIRLVPVLPKESERQRQLEMQQQELDRDQAFADALFNDGGGGSGRGGGRGRTGGSIAAMFSQSTTKRGRGRR</sequence>
<name>A0ABD3QBI3_9STRA</name>
<feature type="region of interest" description="Disordered" evidence="1">
    <location>
        <begin position="147"/>
        <end position="199"/>
    </location>
</feature>
<dbReference type="Proteomes" id="UP001516023">
    <property type="component" value="Unassembled WGS sequence"/>
</dbReference>
<dbReference type="EMBL" id="JABMIG020000055">
    <property type="protein sequence ID" value="KAL3797404.1"/>
    <property type="molecule type" value="Genomic_DNA"/>
</dbReference>
<dbReference type="InterPro" id="IPR040227">
    <property type="entry name" value="Nibrin-rel"/>
</dbReference>
<gene>
    <name evidence="2" type="ORF">HJC23_010530</name>
</gene>
<evidence type="ECO:0000313" key="2">
    <source>
        <dbReference type="EMBL" id="KAL3797404.1"/>
    </source>
</evidence>
<proteinExistence type="predicted"/>
<protein>
    <submittedName>
        <fullName evidence="2">Uncharacterized protein</fullName>
    </submittedName>
</protein>
<feature type="compositionally biased region" description="Polar residues" evidence="1">
    <location>
        <begin position="70"/>
        <end position="99"/>
    </location>
</feature>
<evidence type="ECO:0000256" key="1">
    <source>
        <dbReference type="SAM" id="MobiDB-lite"/>
    </source>
</evidence>
<feature type="compositionally biased region" description="Basic residues" evidence="1">
    <location>
        <begin position="184"/>
        <end position="199"/>
    </location>
</feature>
<feature type="region of interest" description="Disordered" evidence="1">
    <location>
        <begin position="257"/>
        <end position="295"/>
    </location>
</feature>
<evidence type="ECO:0000313" key="3">
    <source>
        <dbReference type="Proteomes" id="UP001516023"/>
    </source>
</evidence>
<feature type="compositionally biased region" description="Gly residues" evidence="1">
    <location>
        <begin position="261"/>
        <end position="276"/>
    </location>
</feature>